<protein>
    <submittedName>
        <fullName evidence="1">8098_t:CDS:1</fullName>
    </submittedName>
</protein>
<reference evidence="1" key="1">
    <citation type="submission" date="2021-06" db="EMBL/GenBank/DDBJ databases">
        <authorList>
            <person name="Kallberg Y."/>
            <person name="Tangrot J."/>
            <person name="Rosling A."/>
        </authorList>
    </citation>
    <scope>NUCLEOTIDE SEQUENCE</scope>
    <source>
        <strain evidence="1">28 12/20/2015</strain>
    </source>
</reference>
<feature type="non-terminal residue" evidence="1">
    <location>
        <position position="41"/>
    </location>
</feature>
<accession>A0ACA9RE91</accession>
<sequence length="41" mass="4844">MGKFLLEAAIKPQEQETLQKQKQMVSKLLEALEEEQKNREQ</sequence>
<name>A0ACA9RE91_9GLOM</name>
<gene>
    <name evidence="1" type="ORF">SPELUC_LOCUS17174</name>
</gene>
<dbReference type="EMBL" id="CAJVPW010068367">
    <property type="protein sequence ID" value="CAG8790280.1"/>
    <property type="molecule type" value="Genomic_DNA"/>
</dbReference>
<keyword evidence="2" id="KW-1185">Reference proteome</keyword>
<evidence type="ECO:0000313" key="1">
    <source>
        <dbReference type="EMBL" id="CAG8790280.1"/>
    </source>
</evidence>
<proteinExistence type="predicted"/>
<evidence type="ECO:0000313" key="2">
    <source>
        <dbReference type="Proteomes" id="UP000789366"/>
    </source>
</evidence>
<comment type="caution">
    <text evidence="1">The sequence shown here is derived from an EMBL/GenBank/DDBJ whole genome shotgun (WGS) entry which is preliminary data.</text>
</comment>
<dbReference type="Proteomes" id="UP000789366">
    <property type="component" value="Unassembled WGS sequence"/>
</dbReference>
<organism evidence="1 2">
    <name type="scientific">Cetraspora pellucida</name>
    <dbReference type="NCBI Taxonomy" id="1433469"/>
    <lineage>
        <taxon>Eukaryota</taxon>
        <taxon>Fungi</taxon>
        <taxon>Fungi incertae sedis</taxon>
        <taxon>Mucoromycota</taxon>
        <taxon>Glomeromycotina</taxon>
        <taxon>Glomeromycetes</taxon>
        <taxon>Diversisporales</taxon>
        <taxon>Gigasporaceae</taxon>
        <taxon>Cetraspora</taxon>
    </lineage>
</organism>